<organism evidence="1 2">
    <name type="scientific">Entomophthora muscae</name>
    <dbReference type="NCBI Taxonomy" id="34485"/>
    <lineage>
        <taxon>Eukaryota</taxon>
        <taxon>Fungi</taxon>
        <taxon>Fungi incertae sedis</taxon>
        <taxon>Zoopagomycota</taxon>
        <taxon>Entomophthoromycotina</taxon>
        <taxon>Entomophthoromycetes</taxon>
        <taxon>Entomophthorales</taxon>
        <taxon>Entomophthoraceae</taxon>
        <taxon>Entomophthora</taxon>
    </lineage>
</organism>
<gene>
    <name evidence="1" type="ORF">DSO57_1009457</name>
</gene>
<sequence length="88" mass="9521">MNQFLLLSSCLAISISGPFFNILKCFSDAKHDVELTSQACANYAILPLNKACVINNESCLAAGEEFCSGDNKSYSCKFIGISTLENQT</sequence>
<comment type="caution">
    <text evidence="1">The sequence shown here is derived from an EMBL/GenBank/DDBJ whole genome shotgun (WGS) entry which is preliminary data.</text>
</comment>
<evidence type="ECO:0000313" key="1">
    <source>
        <dbReference type="EMBL" id="KAJ9074131.1"/>
    </source>
</evidence>
<name>A0ACC2THZ2_9FUNG</name>
<reference evidence="1" key="1">
    <citation type="submission" date="2022-04" db="EMBL/GenBank/DDBJ databases">
        <title>Genome of the entomopathogenic fungus Entomophthora muscae.</title>
        <authorList>
            <person name="Elya C."/>
            <person name="Lovett B.R."/>
            <person name="Lee E."/>
            <person name="Macias A.M."/>
            <person name="Hajek A.E."/>
            <person name="De Bivort B.L."/>
            <person name="Kasson M.T."/>
            <person name="De Fine Licht H.H."/>
            <person name="Stajich J.E."/>
        </authorList>
    </citation>
    <scope>NUCLEOTIDE SEQUENCE</scope>
    <source>
        <strain evidence="1">Berkeley</strain>
    </source>
</reference>
<proteinExistence type="predicted"/>
<accession>A0ACC2THZ2</accession>
<evidence type="ECO:0000313" key="2">
    <source>
        <dbReference type="Proteomes" id="UP001165960"/>
    </source>
</evidence>
<dbReference type="EMBL" id="QTSX02002870">
    <property type="protein sequence ID" value="KAJ9074131.1"/>
    <property type="molecule type" value="Genomic_DNA"/>
</dbReference>
<protein>
    <submittedName>
        <fullName evidence="1">Uncharacterized protein</fullName>
    </submittedName>
</protein>
<dbReference type="Proteomes" id="UP001165960">
    <property type="component" value="Unassembled WGS sequence"/>
</dbReference>
<keyword evidence="2" id="KW-1185">Reference proteome</keyword>